<protein>
    <recommendedName>
        <fullName evidence="3">Pacifastin domain-containing protein</fullName>
    </recommendedName>
</protein>
<dbReference type="GO" id="GO:0030414">
    <property type="term" value="F:peptidase inhibitor activity"/>
    <property type="evidence" value="ECO:0007669"/>
    <property type="project" value="InterPro"/>
</dbReference>
<proteinExistence type="predicted"/>
<dbReference type="Proteomes" id="UP000828390">
    <property type="component" value="Unassembled WGS sequence"/>
</dbReference>
<gene>
    <name evidence="1" type="ORF">DPMN_010488</name>
</gene>
<evidence type="ECO:0000313" key="2">
    <source>
        <dbReference type="Proteomes" id="UP000828390"/>
    </source>
</evidence>
<dbReference type="Pfam" id="PF23334">
    <property type="entry name" value="VWC2L_2nd"/>
    <property type="match status" value="1"/>
</dbReference>
<organism evidence="1 2">
    <name type="scientific">Dreissena polymorpha</name>
    <name type="common">Zebra mussel</name>
    <name type="synonym">Mytilus polymorpha</name>
    <dbReference type="NCBI Taxonomy" id="45954"/>
    <lineage>
        <taxon>Eukaryota</taxon>
        <taxon>Metazoa</taxon>
        <taxon>Spiralia</taxon>
        <taxon>Lophotrochozoa</taxon>
        <taxon>Mollusca</taxon>
        <taxon>Bivalvia</taxon>
        <taxon>Autobranchia</taxon>
        <taxon>Heteroconchia</taxon>
        <taxon>Euheterodonta</taxon>
        <taxon>Imparidentia</taxon>
        <taxon>Neoheterodontei</taxon>
        <taxon>Myida</taxon>
        <taxon>Dreissenoidea</taxon>
        <taxon>Dreissenidae</taxon>
        <taxon>Dreissena</taxon>
    </lineage>
</organism>
<dbReference type="AlphaFoldDB" id="A0A9D4N254"/>
<sequence>MISVCEYSGKWYEAGDGFPDDDGCNTCNCQRGSAVACTLMLCLGTPIPENVK</sequence>
<dbReference type="Gene3D" id="2.10.70.10">
    <property type="entry name" value="Complement Module, domain 1"/>
    <property type="match status" value="1"/>
</dbReference>
<reference evidence="1" key="2">
    <citation type="submission" date="2020-11" db="EMBL/GenBank/DDBJ databases">
        <authorList>
            <person name="McCartney M.A."/>
            <person name="Auch B."/>
            <person name="Kono T."/>
            <person name="Mallez S."/>
            <person name="Becker A."/>
            <person name="Gohl D.M."/>
            <person name="Silverstein K.A.T."/>
            <person name="Koren S."/>
            <person name="Bechman K.B."/>
            <person name="Herman A."/>
            <person name="Abrahante J.E."/>
            <person name="Garbe J."/>
        </authorList>
    </citation>
    <scope>NUCLEOTIDE SEQUENCE</scope>
    <source>
        <strain evidence="1">Duluth1</strain>
        <tissue evidence="1">Whole animal</tissue>
    </source>
</reference>
<accession>A0A9D4N254</accession>
<dbReference type="SUPFAM" id="SSF57603">
    <property type="entry name" value="FnI-like domain"/>
    <property type="match status" value="1"/>
</dbReference>
<comment type="caution">
    <text evidence="1">The sequence shown here is derived from an EMBL/GenBank/DDBJ whole genome shotgun (WGS) entry which is preliminary data.</text>
</comment>
<evidence type="ECO:0000313" key="1">
    <source>
        <dbReference type="EMBL" id="KAH3886478.1"/>
    </source>
</evidence>
<reference evidence="1" key="1">
    <citation type="journal article" date="2019" name="bioRxiv">
        <title>The Genome of the Zebra Mussel, Dreissena polymorpha: A Resource for Invasive Species Research.</title>
        <authorList>
            <person name="McCartney M.A."/>
            <person name="Auch B."/>
            <person name="Kono T."/>
            <person name="Mallez S."/>
            <person name="Zhang Y."/>
            <person name="Obille A."/>
            <person name="Becker A."/>
            <person name="Abrahante J.E."/>
            <person name="Garbe J."/>
            <person name="Badalamenti J.P."/>
            <person name="Herman A."/>
            <person name="Mangelson H."/>
            <person name="Liachko I."/>
            <person name="Sullivan S."/>
            <person name="Sone E.D."/>
            <person name="Koren S."/>
            <person name="Silverstein K.A.T."/>
            <person name="Beckman K.B."/>
            <person name="Gohl D.M."/>
        </authorList>
    </citation>
    <scope>NUCLEOTIDE SEQUENCE</scope>
    <source>
        <strain evidence="1">Duluth1</strain>
        <tissue evidence="1">Whole animal</tissue>
    </source>
</reference>
<dbReference type="EMBL" id="JAIWYP010000001">
    <property type="protein sequence ID" value="KAH3886478.1"/>
    <property type="molecule type" value="Genomic_DNA"/>
</dbReference>
<name>A0A9D4N254_DREPO</name>
<keyword evidence="2" id="KW-1185">Reference proteome</keyword>
<evidence type="ECO:0008006" key="3">
    <source>
        <dbReference type="Google" id="ProtNLM"/>
    </source>
</evidence>